<dbReference type="Proteomes" id="UP001276659">
    <property type="component" value="Unassembled WGS sequence"/>
</dbReference>
<protein>
    <submittedName>
        <fullName evidence="1">Uncharacterized protein</fullName>
    </submittedName>
</protein>
<dbReference type="AlphaFoldDB" id="A0AAE0DPV4"/>
<comment type="caution">
    <text evidence="1">The sequence shown here is derived from an EMBL/GenBank/DDBJ whole genome shotgun (WGS) entry which is preliminary data.</text>
</comment>
<proteinExistence type="predicted"/>
<name>A0AAE0DPV4_9LECA</name>
<dbReference type="EMBL" id="JASNWA010000003">
    <property type="protein sequence ID" value="KAK3178362.1"/>
    <property type="molecule type" value="Genomic_DNA"/>
</dbReference>
<dbReference type="PANTHER" id="PTHR35392:SF3">
    <property type="entry name" value="ZN(2)-C6 FUNGAL-TYPE DOMAIN-CONTAINING PROTEIN"/>
    <property type="match status" value="1"/>
</dbReference>
<evidence type="ECO:0000313" key="2">
    <source>
        <dbReference type="Proteomes" id="UP001276659"/>
    </source>
</evidence>
<evidence type="ECO:0000313" key="1">
    <source>
        <dbReference type="EMBL" id="KAK3178362.1"/>
    </source>
</evidence>
<reference evidence="1" key="1">
    <citation type="submission" date="2022-11" db="EMBL/GenBank/DDBJ databases">
        <title>Chromosomal genome sequence assembly and mating type (MAT) locus characterization of the leprose asexual lichenized fungus Lepraria neglecta (Nyl.) Erichsen.</title>
        <authorList>
            <person name="Allen J.L."/>
            <person name="Pfeffer B."/>
        </authorList>
    </citation>
    <scope>NUCLEOTIDE SEQUENCE</scope>
    <source>
        <strain evidence="1">Allen 5258</strain>
    </source>
</reference>
<sequence>MAFRDYYWKSTRDATRVLHLSWTLFDGNPSRLPPIVIECQEYVPRMRDVTKAKWQQNGRLTEVPLPTYACKDTDKLVKIVGQFLAAARDAIEADLINQTTDELERLTLGEAYRYARKYKSDTLIRALRLRANTILSAGSGTPRGDETLGIDCVANAAAGYVGERPLPPAIDHQIDVAMWEIIRDDHHTLLGQIKKKLYQNKGRRPWLELFLTFFIALANVQDIHGQAVGWMRSQQQTDAAVHVSYLAKQMIEHWNYSANNILHHFRSIFRGELPLKVAERNITELVEREQLDSESTEYVQRVLGVLQKQDDSLLTVADESFVRPLTGEVTEMGDHWIRKLFADQYHTPD</sequence>
<dbReference type="InterPro" id="IPR052973">
    <property type="entry name" value="Fungal_sec-metab_reg_TF"/>
</dbReference>
<dbReference type="PANTHER" id="PTHR35392">
    <property type="entry name" value="ZN(II)2CYS6 TRANSCRIPTION FACTOR (EUROFUNG)-RELATED-RELATED"/>
    <property type="match status" value="1"/>
</dbReference>
<gene>
    <name evidence="1" type="ORF">OEA41_000497</name>
</gene>
<accession>A0AAE0DPV4</accession>
<keyword evidence="2" id="KW-1185">Reference proteome</keyword>
<organism evidence="1 2">
    <name type="scientific">Lepraria neglecta</name>
    <dbReference type="NCBI Taxonomy" id="209136"/>
    <lineage>
        <taxon>Eukaryota</taxon>
        <taxon>Fungi</taxon>
        <taxon>Dikarya</taxon>
        <taxon>Ascomycota</taxon>
        <taxon>Pezizomycotina</taxon>
        <taxon>Lecanoromycetes</taxon>
        <taxon>OSLEUM clade</taxon>
        <taxon>Lecanoromycetidae</taxon>
        <taxon>Lecanorales</taxon>
        <taxon>Lecanorineae</taxon>
        <taxon>Stereocaulaceae</taxon>
        <taxon>Lepraria</taxon>
    </lineage>
</organism>